<dbReference type="OrthoDB" id="128867at2759"/>
<keyword evidence="6" id="KW-0472">Membrane</keyword>
<proteinExistence type="inferred from homology"/>
<dbReference type="GO" id="GO:0000030">
    <property type="term" value="F:mannosyltransferase activity"/>
    <property type="evidence" value="ECO:0007669"/>
    <property type="project" value="InterPro"/>
</dbReference>
<accession>A0A4R0RRV6</accession>
<dbReference type="Pfam" id="PF01793">
    <property type="entry name" value="Glyco_transf_15"/>
    <property type="match status" value="1"/>
</dbReference>
<dbReference type="Gene3D" id="2.130.10.10">
    <property type="entry name" value="YVTN repeat-like/Quinoprotein amine dehydrogenase"/>
    <property type="match status" value="1"/>
</dbReference>
<reference evidence="7 8" key="1">
    <citation type="submission" date="2018-11" db="EMBL/GenBank/DDBJ databases">
        <title>Genome assembly of Steccherinum ochraceum LE-BIN_3174, the white-rot fungus of the Steccherinaceae family (The Residual Polyporoid clade, Polyporales, Basidiomycota).</title>
        <authorList>
            <person name="Fedorova T.V."/>
            <person name="Glazunova O.A."/>
            <person name="Landesman E.O."/>
            <person name="Moiseenko K.V."/>
            <person name="Psurtseva N.V."/>
            <person name="Savinova O.S."/>
            <person name="Shakhova N.V."/>
            <person name="Tyazhelova T.V."/>
            <person name="Vasina D.V."/>
        </authorList>
    </citation>
    <scope>NUCLEOTIDE SEQUENCE [LARGE SCALE GENOMIC DNA]</scope>
    <source>
        <strain evidence="7 8">LE-BIN_3174</strain>
    </source>
</reference>
<dbReference type="Gene3D" id="3.90.550.10">
    <property type="entry name" value="Spore Coat Polysaccharide Biosynthesis Protein SpsA, Chain A"/>
    <property type="match status" value="1"/>
</dbReference>
<evidence type="ECO:0000256" key="2">
    <source>
        <dbReference type="ARBA" id="ARBA00022574"/>
    </source>
</evidence>
<dbReference type="SUPFAM" id="SSF50998">
    <property type="entry name" value="Quinoprotein alcohol dehydrogenase-like"/>
    <property type="match status" value="1"/>
</dbReference>
<keyword evidence="8" id="KW-1185">Reference proteome</keyword>
<gene>
    <name evidence="7" type="ORF">EIP91_009078</name>
</gene>
<sequence length="1234" mass="141542">MAYYSSDIRFRSFVGSRGFYLGFLVFSILLLSTFLFRRTGNIPGIPGLPVDENYGVVIGSDEYWQWGKFVNHNMDKIPTFDAHAPVNQIAVDTLGYNAVVLYLISDNRLREMILSLTYLYRNVPMQPWPILLFYTDDMDDSRARETFMFHLYDQLDKDEGTKHFMQRIEFVRLNWALPPGISHNKEEVQPVFEHAWPGYHLMCNFFATQIFDHPRLRDVTYYMRLDTDSYIYKPVCYDPIDVMHTHNRTYGYRSSTMDPTWVVEGMWDLTDQYARSHLEVEEQLKSNGWHWPKEREQGKMGEDEYPTYYNNFEVVKLEAFRQPSVRRWLEELVKKPERFYKYRWGDAPIRFTTVNMFFDVKKDVEEFCGMLYWHNGHQGNTSRMPRDLPGMYWDAERNRYFPIASGSRGGPRPPPPHLPPASTQVRASFQKVRMLEPNPHRMSPAQEPMQLDEDGDMSFRNRSKRKHTGSRASRSLWDPISKKRSSVKYADISNFNHDMLCSSIASPSHSTAEDADTATFNCLSSFAVREQPQGGYSAIIGDQTGWLYSYRTQTPHLRTRELFLGTDVLSVCLSDNYRIAVPFGPSCEFAIQSLAPRDVDVWSISRIMNKNCYDVRAAHLQENSLMLGAAHRGILLPDISVVNNANFQFLNTDSDVLTVYQQGRFAYAGCRNGSVWCFDKRLDSRSTKGQVLFSGRFTGSNNSITHISIVREWELLLSTIRGDLEIHDLRFSRKASPTMQFEGHVNSYRQKLGIATSPCQTLLFAAGSDHRIRAWSIRTGDPLTFPTKSAVSTPPSYPYPAFSTHNAPGGPQAERAERTPSLFEEPFPGDVMELQTTGGPFEKSVSAHGHADGETTMEWADPERWEREQEKQKGLCLLNLDKKLFAPIGFYNSMGDVPLARPLFYDMGTRPATRWELVWIDDDVHIPSVFAENLRSKLRDEIEVDHGSTYERRPEAEAPVAYVKASAGSFGKLGGLPMEVLAPIFDSTQDPVDVMCLSLTHSVLYELGYRNLVLKFAVNAATVDWGGDRLVCFDNTTKVADLPQCLLSPAENEAIQKWGRRLEYKKPVGIWFSSRHGRKAGYRSTEDEPRTTCGLPNIVFHDDFDDFGDRDAMEWPPADQWKLLELLQIPQYVQNELKIGKEKRALSMKIPELSKWKTTLWHVPPDTTLGLEEKGRHRSVKAVLGVWAGDKFEITALERLQPFNDGGGEWEDITICVIKEMQSGYSDEDDDWDE</sequence>
<dbReference type="InterPro" id="IPR002685">
    <property type="entry name" value="Glyco_trans_15"/>
</dbReference>
<evidence type="ECO:0000256" key="6">
    <source>
        <dbReference type="SAM" id="Phobius"/>
    </source>
</evidence>
<evidence type="ECO:0000256" key="5">
    <source>
        <dbReference type="SAM" id="MobiDB-lite"/>
    </source>
</evidence>
<keyword evidence="6" id="KW-1133">Transmembrane helix</keyword>
<protein>
    <submittedName>
        <fullName evidence="7">Uncharacterized protein</fullName>
    </submittedName>
</protein>
<evidence type="ECO:0000256" key="4">
    <source>
        <dbReference type="ARBA" id="ARBA00022737"/>
    </source>
</evidence>
<keyword evidence="3" id="KW-0808">Transferase</keyword>
<dbReference type="InterPro" id="IPR052254">
    <property type="entry name" value="CUL4-DDB1_E3_ligase_receptor"/>
</dbReference>
<feature type="region of interest" description="Disordered" evidence="5">
    <location>
        <begin position="403"/>
        <end position="424"/>
    </location>
</feature>
<dbReference type="PANTHER" id="PTHR44472">
    <property type="entry name" value="DDB1- AND CUL4-ASSOCIATED FACTOR 4-RELATED"/>
    <property type="match status" value="1"/>
</dbReference>
<dbReference type="GO" id="GO:0016020">
    <property type="term" value="C:membrane"/>
    <property type="evidence" value="ECO:0007669"/>
    <property type="project" value="InterPro"/>
</dbReference>
<dbReference type="InterPro" id="IPR029044">
    <property type="entry name" value="Nucleotide-diphossugar_trans"/>
</dbReference>
<evidence type="ECO:0000256" key="3">
    <source>
        <dbReference type="ARBA" id="ARBA00022679"/>
    </source>
</evidence>
<dbReference type="EMBL" id="RWJN01000051">
    <property type="protein sequence ID" value="TCD69015.1"/>
    <property type="molecule type" value="Genomic_DNA"/>
</dbReference>
<dbReference type="InterPro" id="IPR011047">
    <property type="entry name" value="Quinoprotein_ADH-like_sf"/>
</dbReference>
<keyword evidence="6" id="KW-0812">Transmembrane</keyword>
<comment type="caution">
    <text evidence="7">The sequence shown here is derived from an EMBL/GenBank/DDBJ whole genome shotgun (WGS) entry which is preliminary data.</text>
</comment>
<evidence type="ECO:0000313" key="8">
    <source>
        <dbReference type="Proteomes" id="UP000292702"/>
    </source>
</evidence>
<feature type="region of interest" description="Disordered" evidence="5">
    <location>
        <begin position="437"/>
        <end position="477"/>
    </location>
</feature>
<name>A0A4R0RRV6_9APHY</name>
<dbReference type="Proteomes" id="UP000292702">
    <property type="component" value="Unassembled WGS sequence"/>
</dbReference>
<keyword evidence="2" id="KW-0853">WD repeat</keyword>
<keyword evidence="4" id="KW-0677">Repeat</keyword>
<dbReference type="AlphaFoldDB" id="A0A4R0RRV6"/>
<feature type="transmembrane region" description="Helical" evidence="6">
    <location>
        <begin position="18"/>
        <end position="36"/>
    </location>
</feature>
<evidence type="ECO:0000256" key="1">
    <source>
        <dbReference type="ARBA" id="ARBA00007677"/>
    </source>
</evidence>
<evidence type="ECO:0000313" key="7">
    <source>
        <dbReference type="EMBL" id="TCD69015.1"/>
    </source>
</evidence>
<organism evidence="7 8">
    <name type="scientific">Steccherinum ochraceum</name>
    <dbReference type="NCBI Taxonomy" id="92696"/>
    <lineage>
        <taxon>Eukaryota</taxon>
        <taxon>Fungi</taxon>
        <taxon>Dikarya</taxon>
        <taxon>Basidiomycota</taxon>
        <taxon>Agaricomycotina</taxon>
        <taxon>Agaricomycetes</taxon>
        <taxon>Polyporales</taxon>
        <taxon>Steccherinaceae</taxon>
        <taxon>Steccherinum</taxon>
    </lineage>
</organism>
<dbReference type="InterPro" id="IPR015943">
    <property type="entry name" value="WD40/YVTN_repeat-like_dom_sf"/>
</dbReference>
<comment type="similarity">
    <text evidence="1">Belongs to the glycosyltransferase 15 family.</text>
</comment>
<dbReference type="PANTHER" id="PTHR44472:SF1">
    <property type="entry name" value="DDB1 AND CUL4 ASSOCIATED FACTOR 4"/>
    <property type="match status" value="1"/>
</dbReference>
<dbReference type="SUPFAM" id="SSF53448">
    <property type="entry name" value="Nucleotide-diphospho-sugar transferases"/>
    <property type="match status" value="1"/>
</dbReference>